<dbReference type="OrthoDB" id="7349510at2"/>
<dbReference type="Pfam" id="PF04519">
    <property type="entry name" value="Bactofilin"/>
    <property type="match status" value="1"/>
</dbReference>
<dbReference type="eggNOG" id="COG1664">
    <property type="taxonomic scope" value="Bacteria"/>
</dbReference>
<dbReference type="InterPro" id="IPR007607">
    <property type="entry name" value="BacA/B"/>
</dbReference>
<protein>
    <recommendedName>
        <fullName evidence="4">Polymer-forming cytoskeletal family protein</fullName>
    </recommendedName>
</protein>
<dbReference type="PANTHER" id="PTHR35024:SF4">
    <property type="entry name" value="POLYMER-FORMING CYTOSKELETAL PROTEIN"/>
    <property type="match status" value="1"/>
</dbReference>
<proteinExistence type="inferred from homology"/>
<accession>K7YG94</accession>
<dbReference type="EMBL" id="CP003539">
    <property type="protein sequence ID" value="AFX98625.1"/>
    <property type="molecule type" value="Genomic_DNA"/>
</dbReference>
<dbReference type="AlphaFoldDB" id="K7YG94"/>
<organism evidence="2 3">
    <name type="scientific">Candidatus Endolissoclinum faulkneri L2</name>
    <dbReference type="NCBI Taxonomy" id="1193729"/>
    <lineage>
        <taxon>Bacteria</taxon>
        <taxon>Pseudomonadati</taxon>
        <taxon>Pseudomonadota</taxon>
        <taxon>Alphaproteobacteria</taxon>
        <taxon>Rhodospirillales</taxon>
        <taxon>Rhodospirillaceae</taxon>
        <taxon>Candidatus Endolissoclinum</taxon>
    </lineage>
</organism>
<keyword evidence="3" id="KW-1185">Reference proteome</keyword>
<evidence type="ECO:0008006" key="4">
    <source>
        <dbReference type="Google" id="ProtNLM"/>
    </source>
</evidence>
<reference evidence="2 3" key="1">
    <citation type="journal article" date="2012" name="Proc. Natl. Acad. Sci. U.S.A.">
        <title>Genome streamlining and chemical defense in a coral reef symbiosis.</title>
        <authorList>
            <person name="Kwan J.C."/>
            <person name="Donia M.S."/>
            <person name="Han A.W."/>
            <person name="Hirose E."/>
            <person name="Haygood M.G."/>
            <person name="Schmidt E.W."/>
        </authorList>
    </citation>
    <scope>NUCLEOTIDE SEQUENCE [LARGE SCALE GENOMIC DNA]</scope>
    <source>
        <strain evidence="2 3">L2</strain>
    </source>
</reference>
<dbReference type="HOGENOM" id="CLU_1746298_0_0_5"/>
<sequence length="149" mass="16088">MSAVPNQTDTTSQHLVNKISSPALKSITGFSQRRPAAPISYEKSKHLLVGKEIYLSGEISSCDSLVVEGNVQSNLKDSHYLEITETGMYRGKAIIKEATIAGHFEGELSVHGTLSVKATGVIEGNIRFNKLEIELGGVIKGDISPFTEE</sequence>
<dbReference type="STRING" id="1193729.A1OE_432"/>
<comment type="similarity">
    <text evidence="1">Belongs to the bactofilin family.</text>
</comment>
<name>K7YG94_9PROT</name>
<evidence type="ECO:0000313" key="3">
    <source>
        <dbReference type="Proteomes" id="UP000010077"/>
    </source>
</evidence>
<evidence type="ECO:0000256" key="1">
    <source>
        <dbReference type="ARBA" id="ARBA00044755"/>
    </source>
</evidence>
<dbReference type="PANTHER" id="PTHR35024">
    <property type="entry name" value="HYPOTHETICAL CYTOSOLIC PROTEIN"/>
    <property type="match status" value="1"/>
</dbReference>
<dbReference type="Proteomes" id="UP000010077">
    <property type="component" value="Chromosome"/>
</dbReference>
<dbReference type="RefSeq" id="WP_015088123.1">
    <property type="nucleotide sequence ID" value="NC_019566.1"/>
</dbReference>
<dbReference type="KEGG" id="thal:A1OE_432"/>
<evidence type="ECO:0000313" key="2">
    <source>
        <dbReference type="EMBL" id="AFX98625.1"/>
    </source>
</evidence>
<gene>
    <name evidence="2" type="ORF">A1OE_432</name>
</gene>